<dbReference type="EMBL" id="BKCP01004428">
    <property type="protein sequence ID" value="GER31115.1"/>
    <property type="molecule type" value="Genomic_DNA"/>
</dbReference>
<keyword evidence="5" id="KW-0804">Transcription</keyword>
<feature type="region of interest" description="Disordered" evidence="6">
    <location>
        <begin position="210"/>
        <end position="268"/>
    </location>
</feature>
<keyword evidence="3 4" id="KW-0539">Nucleus</keyword>
<dbReference type="Pfam" id="PF08879">
    <property type="entry name" value="WRC"/>
    <property type="match status" value="1"/>
</dbReference>
<evidence type="ECO:0000256" key="3">
    <source>
        <dbReference type="ARBA" id="ARBA00023242"/>
    </source>
</evidence>
<feature type="compositionally biased region" description="Low complexity" evidence="6">
    <location>
        <begin position="89"/>
        <end position="102"/>
    </location>
</feature>
<comment type="subcellular location">
    <subcellularLocation>
        <location evidence="1 4 5">Nucleus</location>
    </subcellularLocation>
</comment>
<comment type="function">
    <text evidence="5">Transcription activator.</text>
</comment>
<sequence length="375" mass="40600">MDFGLVDTSSAPSSAPNNGGGLFGLDITNGADEACNNMERFCRLGLSKRDRAVNVNKDDFRDFKKTSKISSVQRSDGCDLADDHQQMLSFSSPSSQTSSGFSRNSGYGSSGSVNMQQGVIFTPSQWMELEHQTLIYKYITANVPIPSYLLKPIRKAFESVGFLGFPGFRSGVLGWGGLDPEPGRCRRTDGKKWRCSKEVVADQKYCERHINRGRHRSRKPVEGQSAPYSTTTNTNNNNHHPSRIPDNMNRGTTQNKDEPLYQKNDTHKSKEDEFGLVCSDSLLNPLNQTSSLLNLKTLYNNNNSNLEGEMGLGLSVGPAMGGPLGEALWDGSSPRASPTGVLQRGAFGSLSNSPRAGPGSGIFGPGLAGPLLPTI</sequence>
<evidence type="ECO:0000256" key="1">
    <source>
        <dbReference type="ARBA" id="ARBA00004123"/>
    </source>
</evidence>
<feature type="compositionally biased region" description="Basic and acidic residues" evidence="6">
    <location>
        <begin position="255"/>
        <end position="268"/>
    </location>
</feature>
<keyword evidence="5" id="KW-0805">Transcription regulation</keyword>
<evidence type="ECO:0000313" key="9">
    <source>
        <dbReference type="EMBL" id="GER31115.1"/>
    </source>
</evidence>
<dbReference type="GO" id="GO:0005524">
    <property type="term" value="F:ATP binding"/>
    <property type="evidence" value="ECO:0007669"/>
    <property type="project" value="UniProtKB-UniRule"/>
</dbReference>
<evidence type="ECO:0000259" key="7">
    <source>
        <dbReference type="PROSITE" id="PS51666"/>
    </source>
</evidence>
<evidence type="ECO:0000256" key="5">
    <source>
        <dbReference type="RuleBase" id="RU367127"/>
    </source>
</evidence>
<comment type="caution">
    <text evidence="9">The sequence shown here is derived from an EMBL/GenBank/DDBJ whole genome shotgun (WGS) entry which is preliminary data.</text>
</comment>
<comment type="domain">
    <text evidence="5">The QLQ domain and WRC domain may be involved in protein-protein interaction and DNA-binding, respectively.</text>
</comment>
<dbReference type="OrthoDB" id="1927209at2759"/>
<gene>
    <name evidence="9" type="ORF">STAS_07095</name>
</gene>
<dbReference type="GO" id="GO:0006355">
    <property type="term" value="P:regulation of DNA-templated transcription"/>
    <property type="evidence" value="ECO:0007669"/>
    <property type="project" value="InterPro"/>
</dbReference>
<dbReference type="PANTHER" id="PTHR31602:SF42">
    <property type="entry name" value="GROWTH-REGULATING FACTOR 2"/>
    <property type="match status" value="1"/>
</dbReference>
<accession>A0A5A7PDT6</accession>
<comment type="similarity">
    <text evidence="2 5">Belongs to the GRF family.</text>
</comment>
<evidence type="ECO:0000259" key="8">
    <source>
        <dbReference type="PROSITE" id="PS51667"/>
    </source>
</evidence>
<keyword evidence="10" id="KW-1185">Reference proteome</keyword>
<dbReference type="GO" id="GO:0006351">
    <property type="term" value="P:DNA-templated transcription"/>
    <property type="evidence" value="ECO:0007669"/>
    <property type="project" value="UniProtKB-UniRule"/>
</dbReference>
<dbReference type="PANTHER" id="PTHR31602">
    <property type="entry name" value="GROWTH-REGULATING FACTOR 5"/>
    <property type="match status" value="1"/>
</dbReference>
<dbReference type="GO" id="GO:0005634">
    <property type="term" value="C:nucleus"/>
    <property type="evidence" value="ECO:0007669"/>
    <property type="project" value="UniProtKB-SubCell"/>
</dbReference>
<feature type="domain" description="QLQ" evidence="7">
    <location>
        <begin position="120"/>
        <end position="155"/>
    </location>
</feature>
<dbReference type="SMART" id="SM00951">
    <property type="entry name" value="QLQ"/>
    <property type="match status" value="1"/>
</dbReference>
<reference evidence="10" key="1">
    <citation type="journal article" date="2019" name="Curr. Biol.">
        <title>Genome Sequence of Striga asiatica Provides Insight into the Evolution of Plant Parasitism.</title>
        <authorList>
            <person name="Yoshida S."/>
            <person name="Kim S."/>
            <person name="Wafula E.K."/>
            <person name="Tanskanen J."/>
            <person name="Kim Y.M."/>
            <person name="Honaas L."/>
            <person name="Yang Z."/>
            <person name="Spallek T."/>
            <person name="Conn C.E."/>
            <person name="Ichihashi Y."/>
            <person name="Cheong K."/>
            <person name="Cui S."/>
            <person name="Der J.P."/>
            <person name="Gundlach H."/>
            <person name="Jiao Y."/>
            <person name="Hori C."/>
            <person name="Ishida J.K."/>
            <person name="Kasahara H."/>
            <person name="Kiba T."/>
            <person name="Kim M.S."/>
            <person name="Koo N."/>
            <person name="Laohavisit A."/>
            <person name="Lee Y.H."/>
            <person name="Lumba S."/>
            <person name="McCourt P."/>
            <person name="Mortimer J.C."/>
            <person name="Mutuku J.M."/>
            <person name="Nomura T."/>
            <person name="Sasaki-Sekimoto Y."/>
            <person name="Seto Y."/>
            <person name="Wang Y."/>
            <person name="Wakatake T."/>
            <person name="Sakakibara H."/>
            <person name="Demura T."/>
            <person name="Yamaguchi S."/>
            <person name="Yoneyama K."/>
            <person name="Manabe R.I."/>
            <person name="Nelson D.C."/>
            <person name="Schulman A.H."/>
            <person name="Timko M.P."/>
            <person name="dePamphilis C.W."/>
            <person name="Choi D."/>
            <person name="Shirasu K."/>
        </authorList>
    </citation>
    <scope>NUCLEOTIDE SEQUENCE [LARGE SCALE GENOMIC DNA]</scope>
    <source>
        <strain evidence="10">cv. UVA1</strain>
    </source>
</reference>
<evidence type="ECO:0000256" key="2">
    <source>
        <dbReference type="ARBA" id="ARBA00008122"/>
    </source>
</evidence>
<organism evidence="9 10">
    <name type="scientific">Striga asiatica</name>
    <name type="common">Asiatic witchweed</name>
    <name type="synonym">Buchnera asiatica</name>
    <dbReference type="NCBI Taxonomy" id="4170"/>
    <lineage>
        <taxon>Eukaryota</taxon>
        <taxon>Viridiplantae</taxon>
        <taxon>Streptophyta</taxon>
        <taxon>Embryophyta</taxon>
        <taxon>Tracheophyta</taxon>
        <taxon>Spermatophyta</taxon>
        <taxon>Magnoliopsida</taxon>
        <taxon>eudicotyledons</taxon>
        <taxon>Gunneridae</taxon>
        <taxon>Pentapetalae</taxon>
        <taxon>asterids</taxon>
        <taxon>lamiids</taxon>
        <taxon>Lamiales</taxon>
        <taxon>Orobanchaceae</taxon>
        <taxon>Buchnereae</taxon>
        <taxon>Striga</taxon>
    </lineage>
</organism>
<keyword evidence="5" id="KW-0010">Activator</keyword>
<evidence type="ECO:0000313" key="10">
    <source>
        <dbReference type="Proteomes" id="UP000325081"/>
    </source>
</evidence>
<dbReference type="InterPro" id="IPR031137">
    <property type="entry name" value="GRF"/>
</dbReference>
<proteinExistence type="inferred from homology"/>
<feature type="region of interest" description="Disordered" evidence="6">
    <location>
        <begin position="89"/>
        <end position="109"/>
    </location>
</feature>
<name>A0A5A7PDT6_STRAF</name>
<evidence type="ECO:0000256" key="4">
    <source>
        <dbReference type="PROSITE-ProRule" id="PRU01002"/>
    </source>
</evidence>
<dbReference type="Proteomes" id="UP000325081">
    <property type="component" value="Unassembled WGS sequence"/>
</dbReference>
<evidence type="ECO:0000256" key="6">
    <source>
        <dbReference type="SAM" id="MobiDB-lite"/>
    </source>
</evidence>
<feature type="short sequence motif" description="Bipartite nuclear localization signal" evidence="4">
    <location>
        <begin position="184"/>
        <end position="194"/>
    </location>
</feature>
<dbReference type="InterPro" id="IPR014977">
    <property type="entry name" value="WRC_dom"/>
</dbReference>
<dbReference type="PROSITE" id="PS51667">
    <property type="entry name" value="WRC"/>
    <property type="match status" value="1"/>
</dbReference>
<dbReference type="GO" id="GO:0099402">
    <property type="term" value="P:plant organ development"/>
    <property type="evidence" value="ECO:0007669"/>
    <property type="project" value="UniProtKB-ARBA"/>
</dbReference>
<feature type="domain" description="WRC" evidence="8">
    <location>
        <begin position="179"/>
        <end position="223"/>
    </location>
</feature>
<protein>
    <recommendedName>
        <fullName evidence="5">Growth-regulating factor</fullName>
    </recommendedName>
</protein>
<dbReference type="InterPro" id="IPR014978">
    <property type="entry name" value="Gln-Leu-Gln_QLQ"/>
</dbReference>
<dbReference type="PROSITE" id="PS51666">
    <property type="entry name" value="QLQ"/>
    <property type="match status" value="1"/>
</dbReference>
<dbReference type="AlphaFoldDB" id="A0A5A7PDT6"/>
<feature type="short sequence motif" description="Bipartite nuclear localization signal" evidence="4">
    <location>
        <begin position="212"/>
        <end position="219"/>
    </location>
</feature>
<dbReference type="Pfam" id="PF08880">
    <property type="entry name" value="QLQ"/>
    <property type="match status" value="1"/>
</dbReference>